<feature type="compositionally biased region" description="Gly residues" evidence="1">
    <location>
        <begin position="224"/>
        <end position="238"/>
    </location>
</feature>
<evidence type="ECO:0000256" key="1">
    <source>
        <dbReference type="SAM" id="MobiDB-lite"/>
    </source>
</evidence>
<proteinExistence type="predicted"/>
<evidence type="ECO:0000313" key="2">
    <source>
        <dbReference type="EMBL" id="KAF2104016.1"/>
    </source>
</evidence>
<keyword evidence="3" id="KW-1185">Reference proteome</keyword>
<keyword evidence="2" id="KW-0132">Cell division</keyword>
<dbReference type="AlphaFoldDB" id="A0A9P4IM14"/>
<accession>A0A9P4IM14</accession>
<evidence type="ECO:0000313" key="3">
    <source>
        <dbReference type="Proteomes" id="UP000799772"/>
    </source>
</evidence>
<feature type="compositionally biased region" description="Basic and acidic residues" evidence="1">
    <location>
        <begin position="246"/>
        <end position="269"/>
    </location>
</feature>
<dbReference type="InterPro" id="IPR012535">
    <property type="entry name" value="Cell_div_Cdc14"/>
</dbReference>
<name>A0A9P4IM14_9PEZI</name>
<dbReference type="Proteomes" id="UP000799772">
    <property type="component" value="Unassembled WGS sequence"/>
</dbReference>
<sequence>MESLLSLSFENISSKEPTKIRKGLRQIEGLLAQICLSQTSHPSSPHKRSSSELTMSPSSPQSPKRLGSLNEDPAFREFWRLQEGFEWNVTTRLITTLNTLLGLPSTTAHDTLICSSLTLLQGLLLLHPPSRSLFSTPLSMNLLLDLLDPTSNPPSIQSAALLTLVATLLSSPRNTRTFEKVDGLATVTSLFKNKLASQEVKVKVLEFLYFYLMPETLEDSEDIGVGGSGGSSGSGSGRSNGSADSNGKDKGGSGKSDRSAGAGERDTRTTRQKQTLLGRYLNNVEDLVQDLRESSPFGEVAC</sequence>
<dbReference type="SUPFAM" id="SSF48371">
    <property type="entry name" value="ARM repeat"/>
    <property type="match status" value="1"/>
</dbReference>
<gene>
    <name evidence="2" type="ORF">NA57DRAFT_50866</name>
</gene>
<dbReference type="GO" id="GO:0051301">
    <property type="term" value="P:cell division"/>
    <property type="evidence" value="ECO:0007669"/>
    <property type="project" value="UniProtKB-KW"/>
</dbReference>
<dbReference type="EMBL" id="ML978121">
    <property type="protein sequence ID" value="KAF2104016.1"/>
    <property type="molecule type" value="Genomic_DNA"/>
</dbReference>
<organism evidence="2 3">
    <name type="scientific">Rhizodiscina lignyota</name>
    <dbReference type="NCBI Taxonomy" id="1504668"/>
    <lineage>
        <taxon>Eukaryota</taxon>
        <taxon>Fungi</taxon>
        <taxon>Dikarya</taxon>
        <taxon>Ascomycota</taxon>
        <taxon>Pezizomycotina</taxon>
        <taxon>Dothideomycetes</taxon>
        <taxon>Pleosporomycetidae</taxon>
        <taxon>Aulographales</taxon>
        <taxon>Rhizodiscinaceae</taxon>
        <taxon>Rhizodiscina</taxon>
    </lineage>
</organism>
<keyword evidence="2" id="KW-0131">Cell cycle</keyword>
<dbReference type="PANTHER" id="PTHR34065">
    <property type="entry name" value="CELL DIVISION CONTROL PROTEIN 14"/>
    <property type="match status" value="1"/>
</dbReference>
<protein>
    <submittedName>
        <fullName evidence="2">Cell division control 14, SIN component</fullName>
    </submittedName>
</protein>
<feature type="region of interest" description="Disordered" evidence="1">
    <location>
        <begin position="38"/>
        <end position="67"/>
    </location>
</feature>
<dbReference type="PANTHER" id="PTHR34065:SF1">
    <property type="entry name" value="CELL DIVISION CONTROL PROTEIN 14"/>
    <property type="match status" value="1"/>
</dbReference>
<feature type="region of interest" description="Disordered" evidence="1">
    <location>
        <begin position="221"/>
        <end position="277"/>
    </location>
</feature>
<dbReference type="OrthoDB" id="5357220at2759"/>
<dbReference type="Pfam" id="PF08045">
    <property type="entry name" value="CDC14"/>
    <property type="match status" value="1"/>
</dbReference>
<reference evidence="2" key="1">
    <citation type="journal article" date="2020" name="Stud. Mycol.">
        <title>101 Dothideomycetes genomes: a test case for predicting lifestyles and emergence of pathogens.</title>
        <authorList>
            <person name="Haridas S."/>
            <person name="Albert R."/>
            <person name="Binder M."/>
            <person name="Bloem J."/>
            <person name="Labutti K."/>
            <person name="Salamov A."/>
            <person name="Andreopoulos B."/>
            <person name="Baker S."/>
            <person name="Barry K."/>
            <person name="Bills G."/>
            <person name="Bluhm B."/>
            <person name="Cannon C."/>
            <person name="Castanera R."/>
            <person name="Culley D."/>
            <person name="Daum C."/>
            <person name="Ezra D."/>
            <person name="Gonzalez J."/>
            <person name="Henrissat B."/>
            <person name="Kuo A."/>
            <person name="Liang C."/>
            <person name="Lipzen A."/>
            <person name="Lutzoni F."/>
            <person name="Magnuson J."/>
            <person name="Mondo S."/>
            <person name="Nolan M."/>
            <person name="Ohm R."/>
            <person name="Pangilinan J."/>
            <person name="Park H.-J."/>
            <person name="Ramirez L."/>
            <person name="Alfaro M."/>
            <person name="Sun H."/>
            <person name="Tritt A."/>
            <person name="Yoshinaga Y."/>
            <person name="Zwiers L.-H."/>
            <person name="Turgeon B."/>
            <person name="Goodwin S."/>
            <person name="Spatafora J."/>
            <person name="Crous P."/>
            <person name="Grigoriev I."/>
        </authorList>
    </citation>
    <scope>NUCLEOTIDE SEQUENCE</scope>
    <source>
        <strain evidence="2">CBS 133067</strain>
    </source>
</reference>
<comment type="caution">
    <text evidence="2">The sequence shown here is derived from an EMBL/GenBank/DDBJ whole genome shotgun (WGS) entry which is preliminary data.</text>
</comment>
<dbReference type="InterPro" id="IPR016024">
    <property type="entry name" value="ARM-type_fold"/>
</dbReference>
<feature type="compositionally biased region" description="Low complexity" evidence="1">
    <location>
        <begin position="51"/>
        <end position="62"/>
    </location>
</feature>